<dbReference type="InterPro" id="IPR011493">
    <property type="entry name" value="GLUG"/>
</dbReference>
<evidence type="ECO:0000256" key="1">
    <source>
        <dbReference type="SAM" id="SignalP"/>
    </source>
</evidence>
<dbReference type="eggNOG" id="COG5492">
    <property type="taxonomic scope" value="Bacteria"/>
</dbReference>
<protein>
    <recommendedName>
        <fullName evidence="2">GLUG domain-containing protein</fullName>
    </recommendedName>
</protein>
<organism evidence="3 4">
    <name type="scientific">Porphyromonas gingivicanis</name>
    <dbReference type="NCBI Taxonomy" id="266762"/>
    <lineage>
        <taxon>Bacteria</taxon>
        <taxon>Pseudomonadati</taxon>
        <taxon>Bacteroidota</taxon>
        <taxon>Bacteroidia</taxon>
        <taxon>Bacteroidales</taxon>
        <taxon>Porphyromonadaceae</taxon>
        <taxon>Porphyromonas</taxon>
    </lineage>
</organism>
<evidence type="ECO:0000313" key="3">
    <source>
        <dbReference type="EMBL" id="KGN98939.1"/>
    </source>
</evidence>
<feature type="signal peptide" evidence="1">
    <location>
        <begin position="1"/>
        <end position="28"/>
    </location>
</feature>
<comment type="caution">
    <text evidence="3">The sequence shown here is derived from an EMBL/GenBank/DDBJ whole genome shotgun (WGS) entry which is preliminary data.</text>
</comment>
<dbReference type="Pfam" id="PF07581">
    <property type="entry name" value="Glug"/>
    <property type="match status" value="1"/>
</dbReference>
<dbReference type="STRING" id="266762.HQ36_00085"/>
<evidence type="ECO:0000313" key="4">
    <source>
        <dbReference type="Proteomes" id="UP000030134"/>
    </source>
</evidence>
<dbReference type="EMBL" id="JQZW01000002">
    <property type="protein sequence ID" value="KGN98939.1"/>
    <property type="molecule type" value="Genomic_DNA"/>
</dbReference>
<accession>A0A0A2GEP7</accession>
<name>A0A0A2GEP7_9PORP</name>
<dbReference type="AlphaFoldDB" id="A0A0A2GEP7"/>
<keyword evidence="1" id="KW-0732">Signal</keyword>
<dbReference type="Gene3D" id="2.160.20.110">
    <property type="match status" value="2"/>
</dbReference>
<feature type="chain" id="PRO_5001987702" description="GLUG domain-containing protein" evidence="1">
    <location>
        <begin position="29"/>
        <end position="519"/>
    </location>
</feature>
<dbReference type="OrthoDB" id="1097396at2"/>
<evidence type="ECO:0000259" key="2">
    <source>
        <dbReference type="Pfam" id="PF07581"/>
    </source>
</evidence>
<sequence length="519" mass="56332">MTHCFVKKLFLFPIVFFLSFLAPLPAYTQEEDEYPVERAKEPSGEGTQENPYKISSIEHLLWIAGEVNSKKFDFTDVYFEQTQDIDMSETRSWNGGKGWKPIGGYYYINYLLTKVGFKGIYDGKNYTIRGLYENRPQAIYGGLFGYVSGGELKNIRIEAPEILVSENAACLLAYLFDGKVTNCHVVGGSVEAALYVGGVVGYIYSDAVVYGCSSSATVKGQDWIGSIVGWSSEGTVEHCTAQGTVIARDNGRYAGGVVGYVMRSKVLECRAVNLDVQGNVYVGGIAGGSKEAEIARCLTIKSTLKGDSFIGGVVGAHEEATLQDSYSTATVEGNTLCGGLVGRMAYSTASIKHCFSASRVESTDASCGAFMGAKAGGVVMGCYYASDTNTALEGVGGTSHADVELTALNSEAMQKAASFKEWDFANTWVITQGLNHPELKWHTSFPSAIDRISNPFNVWYSNSALRFYCPNEATLSFTLYDICGREVYNGQIVQSIPLVLEAGVYFVRVNTTVIKVIVP</sequence>
<proteinExistence type="predicted"/>
<gene>
    <name evidence="3" type="ORF">HQ36_00085</name>
</gene>
<reference evidence="3 4" key="1">
    <citation type="submission" date="2014-08" db="EMBL/GenBank/DDBJ databases">
        <title>Porphyromonas gingivicanis strain:COT-022_OH1391 Genome sequencing.</title>
        <authorList>
            <person name="Wallis C."/>
            <person name="Deusch O."/>
            <person name="O'Flynn C."/>
            <person name="Davis I."/>
            <person name="Jospin G."/>
            <person name="Darling A.E."/>
            <person name="Coil D.A."/>
            <person name="Alexiev A."/>
            <person name="Horsfall A."/>
            <person name="Kirkwood N."/>
            <person name="Harris S."/>
            <person name="Eisen J.A."/>
        </authorList>
    </citation>
    <scope>NUCLEOTIDE SEQUENCE [LARGE SCALE GENOMIC DNA]</scope>
    <source>
        <strain evidence="4">COT-022 OH1391</strain>
    </source>
</reference>
<keyword evidence="4" id="KW-1185">Reference proteome</keyword>
<dbReference type="Proteomes" id="UP000030134">
    <property type="component" value="Unassembled WGS sequence"/>
</dbReference>
<feature type="domain" description="GLUG" evidence="2">
    <location>
        <begin position="193"/>
        <end position="218"/>
    </location>
</feature>
<dbReference type="RefSeq" id="WP_036882541.1">
    <property type="nucleotide sequence ID" value="NZ_JQZW01000002.1"/>
</dbReference>